<dbReference type="AlphaFoldDB" id="A0A518HUV8"/>
<evidence type="ECO:0000313" key="3">
    <source>
        <dbReference type="Proteomes" id="UP000319004"/>
    </source>
</evidence>
<feature type="compositionally biased region" description="Polar residues" evidence="1">
    <location>
        <begin position="19"/>
        <end position="28"/>
    </location>
</feature>
<accession>A0A518HUV8</accession>
<keyword evidence="3" id="KW-1185">Reference proteome</keyword>
<gene>
    <name evidence="2" type="ORF">Enr13x_44610</name>
</gene>
<name>A0A518HUV8_9BACT</name>
<protein>
    <submittedName>
        <fullName evidence="2">Uncharacterized protein</fullName>
    </submittedName>
</protein>
<reference evidence="2 3" key="1">
    <citation type="submission" date="2019-03" db="EMBL/GenBank/DDBJ databases">
        <title>Deep-cultivation of Planctomycetes and their phenomic and genomic characterization uncovers novel biology.</title>
        <authorList>
            <person name="Wiegand S."/>
            <person name="Jogler M."/>
            <person name="Boedeker C."/>
            <person name="Pinto D."/>
            <person name="Vollmers J."/>
            <person name="Rivas-Marin E."/>
            <person name="Kohn T."/>
            <person name="Peeters S.H."/>
            <person name="Heuer A."/>
            <person name="Rast P."/>
            <person name="Oberbeckmann S."/>
            <person name="Bunk B."/>
            <person name="Jeske O."/>
            <person name="Meyerdierks A."/>
            <person name="Storesund J.E."/>
            <person name="Kallscheuer N."/>
            <person name="Luecker S."/>
            <person name="Lage O.M."/>
            <person name="Pohl T."/>
            <person name="Merkel B.J."/>
            <person name="Hornburger P."/>
            <person name="Mueller R.-W."/>
            <person name="Bruemmer F."/>
            <person name="Labrenz M."/>
            <person name="Spormann A.M."/>
            <person name="Op den Camp H."/>
            <person name="Overmann J."/>
            <person name="Amann R."/>
            <person name="Jetten M.S.M."/>
            <person name="Mascher T."/>
            <person name="Medema M.H."/>
            <person name="Devos D.P."/>
            <person name="Kaster A.-K."/>
            <person name="Ovreas L."/>
            <person name="Rohde M."/>
            <person name="Galperin M.Y."/>
            <person name="Jogler C."/>
        </authorList>
    </citation>
    <scope>NUCLEOTIDE SEQUENCE [LARGE SCALE GENOMIC DNA]</scope>
    <source>
        <strain evidence="2 3">Enr13</strain>
    </source>
</reference>
<dbReference type="EMBL" id="CP037423">
    <property type="protein sequence ID" value="QDV44593.1"/>
    <property type="molecule type" value="Genomic_DNA"/>
</dbReference>
<feature type="region of interest" description="Disordered" evidence="1">
    <location>
        <begin position="19"/>
        <end position="53"/>
    </location>
</feature>
<proteinExistence type="predicted"/>
<organism evidence="2 3">
    <name type="scientific">Stieleria neptunia</name>
    <dbReference type="NCBI Taxonomy" id="2527979"/>
    <lineage>
        <taxon>Bacteria</taxon>
        <taxon>Pseudomonadati</taxon>
        <taxon>Planctomycetota</taxon>
        <taxon>Planctomycetia</taxon>
        <taxon>Pirellulales</taxon>
        <taxon>Pirellulaceae</taxon>
        <taxon>Stieleria</taxon>
    </lineage>
</organism>
<evidence type="ECO:0000256" key="1">
    <source>
        <dbReference type="SAM" id="MobiDB-lite"/>
    </source>
</evidence>
<feature type="compositionally biased region" description="Basic and acidic residues" evidence="1">
    <location>
        <begin position="43"/>
        <end position="53"/>
    </location>
</feature>
<evidence type="ECO:0000313" key="2">
    <source>
        <dbReference type="EMBL" id="QDV44593.1"/>
    </source>
</evidence>
<dbReference type="Proteomes" id="UP000319004">
    <property type="component" value="Chromosome"/>
</dbReference>
<sequence length="53" mass="5996">MISSIECDAVREPLYDVLSRSSSGVQRTTARKGHRTRKTGRPKQPENLESTKH</sequence>
<dbReference type="KEGG" id="snep:Enr13x_44610"/>
<feature type="compositionally biased region" description="Basic residues" evidence="1">
    <location>
        <begin position="29"/>
        <end position="41"/>
    </location>
</feature>